<evidence type="ECO:0000313" key="3">
    <source>
        <dbReference type="Proteomes" id="UP000094296"/>
    </source>
</evidence>
<dbReference type="EMBL" id="MIJE01000033">
    <property type="protein sequence ID" value="OEF96113.1"/>
    <property type="molecule type" value="Genomic_DNA"/>
</dbReference>
<proteinExistence type="predicted"/>
<accession>A0A1E5G044</accession>
<gene>
    <name evidence="2" type="ORF">BHF68_10300</name>
</gene>
<dbReference type="OrthoDB" id="5637at2"/>
<organism evidence="2 3">
    <name type="scientific">Desulfuribacillus alkaliarsenatis</name>
    <dbReference type="NCBI Taxonomy" id="766136"/>
    <lineage>
        <taxon>Bacteria</taxon>
        <taxon>Bacillati</taxon>
        <taxon>Bacillota</taxon>
        <taxon>Desulfuribacillia</taxon>
        <taxon>Desulfuribacillales</taxon>
        <taxon>Desulfuribacillaceae</taxon>
        <taxon>Desulfuribacillus</taxon>
    </lineage>
</organism>
<sequence>MRRRLFLIAFLCIVTVMVITTVHVEGNDIDSVSSNNYADLTGASSFLLDRAVVRLDNGNAAIIDTQGQIIKEFPAGYGAPFFIADWTDGLLRISNDGDRYSAIGYYSIEDGSLVIDHQFYTAGPFVDGYAVVSQRTGNGVINKQGEFVIEPQYNFMAYMGEERFYANTYSGTRCLLDLDGNQLLQVPGATPHFQPFAYGLSSYYNNSTGETSIFNVDGEILVTLEADKAAVIQSAEVANIERNGQTVYLSIRDGELFWEDDQKHYSIGAGVEMRINQYVNIPKNYQPYVDPYERIYYPVLSGYKDEQLEAHINQELYDFFIWHRPETEYEIMYKVGEVITHVEGHVGSFTKESRYGVIDMESNWNSVTLNMDLATGRVYTLGDLLLPGVEKELEEHTLPIENTTEFALIDGGLRFYQIIPGFRAIDPGRILSVVVDFDEIDNLINKNSDFWLALTKGSMENANRAALPFPDMPASHWAYAYTKSVFEAGIMQGDGKNFMPNDAILYEQAAAVFSRLLLESTGEHLQRADRDPNEPWYVAELESAERLGILEGLEGMEIGTTMRRDDLMVMLANVLKKKGLVKSMSTAEVNEVLSRFQDEGDIPDFKRDSAAMSVQAGFITGAGNLILPNETYTRAQAAKILTLIHQEKIDNIENQIKK</sequence>
<feature type="domain" description="SLH" evidence="1">
    <location>
        <begin position="593"/>
        <end position="655"/>
    </location>
</feature>
<keyword evidence="3" id="KW-1185">Reference proteome</keyword>
<dbReference type="STRING" id="766136.BHF68_10300"/>
<comment type="caution">
    <text evidence="2">The sequence shown here is derived from an EMBL/GenBank/DDBJ whole genome shotgun (WGS) entry which is preliminary data.</text>
</comment>
<evidence type="ECO:0000259" key="1">
    <source>
        <dbReference type="PROSITE" id="PS51272"/>
    </source>
</evidence>
<dbReference type="PANTHER" id="PTHR37841:SF1">
    <property type="entry name" value="DUF3298 DOMAIN-CONTAINING PROTEIN"/>
    <property type="match status" value="1"/>
</dbReference>
<dbReference type="Pfam" id="PF14903">
    <property type="entry name" value="WG_beta_rep"/>
    <property type="match status" value="2"/>
</dbReference>
<reference evidence="2 3" key="1">
    <citation type="submission" date="2016-09" db="EMBL/GenBank/DDBJ databases">
        <title>Draft genome sequence for the type strain of Desulfuribacillus alkaliarsenatis AHT28, an obligately anaerobic, sulfidogenic bacterium isolated from Russian soda lake sediments.</title>
        <authorList>
            <person name="Abin C.A."/>
            <person name="Hollibaugh J.T."/>
        </authorList>
    </citation>
    <scope>NUCLEOTIDE SEQUENCE [LARGE SCALE GENOMIC DNA]</scope>
    <source>
        <strain evidence="2 3">AHT28</strain>
    </source>
</reference>
<evidence type="ECO:0000313" key="2">
    <source>
        <dbReference type="EMBL" id="OEF96113.1"/>
    </source>
</evidence>
<dbReference type="PANTHER" id="PTHR37841">
    <property type="entry name" value="GLR2918 PROTEIN"/>
    <property type="match status" value="1"/>
</dbReference>
<feature type="domain" description="SLH" evidence="1">
    <location>
        <begin position="465"/>
        <end position="527"/>
    </location>
</feature>
<dbReference type="AlphaFoldDB" id="A0A1E5G044"/>
<dbReference type="PROSITE" id="PS51272">
    <property type="entry name" value="SLH"/>
    <property type="match status" value="2"/>
</dbReference>
<dbReference type="RefSeq" id="WP_069644034.1">
    <property type="nucleotide sequence ID" value="NZ_MIJE01000033.1"/>
</dbReference>
<protein>
    <recommendedName>
        <fullName evidence="1">SLH domain-containing protein</fullName>
    </recommendedName>
</protein>
<name>A0A1E5G044_9FIRM</name>
<dbReference type="Proteomes" id="UP000094296">
    <property type="component" value="Unassembled WGS sequence"/>
</dbReference>
<dbReference type="Pfam" id="PF00395">
    <property type="entry name" value="SLH"/>
    <property type="match status" value="1"/>
</dbReference>
<dbReference type="InterPro" id="IPR032774">
    <property type="entry name" value="WG_beta_rep"/>
</dbReference>
<dbReference type="InterPro" id="IPR001119">
    <property type="entry name" value="SLH_dom"/>
</dbReference>